<reference evidence="3" key="2">
    <citation type="submission" date="2023-08" db="EMBL/GenBank/DDBJ databases">
        <title>WGS of pathogenic bacterial species, Los Angeles County Public Health Laboratories.</title>
        <authorList>
            <person name="Garrigues J.M."/>
            <person name="Green N.M."/>
        </authorList>
    </citation>
    <scope>NUCLEOTIDE SEQUENCE</scope>
    <source>
        <strain evidence="3">LACPHL-BACT-2023-00068</strain>
    </source>
</reference>
<organism evidence="2 4">
    <name type="scientific">Pluralibacter gergoviae</name>
    <name type="common">Enterobacter gergoviae</name>
    <dbReference type="NCBI Taxonomy" id="61647"/>
    <lineage>
        <taxon>Bacteria</taxon>
        <taxon>Pseudomonadati</taxon>
        <taxon>Pseudomonadota</taxon>
        <taxon>Gammaproteobacteria</taxon>
        <taxon>Enterobacterales</taxon>
        <taxon>Enterobacteriaceae</taxon>
        <taxon>Pluralibacter</taxon>
    </lineage>
</organism>
<evidence type="ECO:0000313" key="2">
    <source>
        <dbReference type="EMBL" id="KMK14450.1"/>
    </source>
</evidence>
<dbReference type="EMBL" id="ABLOKC030000033">
    <property type="protein sequence ID" value="EML1473701.1"/>
    <property type="molecule type" value="Genomic_DNA"/>
</dbReference>
<dbReference type="EMBL" id="JAVDNV010000009">
    <property type="protein sequence ID" value="MDQ2310235.1"/>
    <property type="molecule type" value="Genomic_DNA"/>
</dbReference>
<protein>
    <submittedName>
        <fullName evidence="1">AroM family protein</fullName>
    </submittedName>
    <submittedName>
        <fullName evidence="2">AroM protein</fullName>
    </submittedName>
</protein>
<sequence>MSTTLAILTIGVVSLGEILPLLTEHIREDQITYVNLLGKLSREDVEEEYTPTSGEERIIALLNDNQLIEVSKAKIERDIQAVIEVLDNQGFDVILLMSSAPLNGLTARNAVLLEPQRVIPPLVSSIVHGHQMGVIVPVPELLNTQRNNWLKLPTPPCYALANPLDVSDDELISAARQLLDDGADVLMLDSQGFHLHHLQLLQKALGVPVLLSNALLARLTVELLM</sequence>
<accession>A0A0J5L6Q9</accession>
<gene>
    <name evidence="2" type="ORF">ABW06_08950</name>
    <name evidence="1" type="ORF">QEG54_004512</name>
    <name evidence="3" type="ORF">RBJ30_14175</name>
</gene>
<name>A0A0J5L6Q9_PLUGE</name>
<evidence type="ECO:0000313" key="4">
    <source>
        <dbReference type="Proteomes" id="UP000036196"/>
    </source>
</evidence>
<dbReference type="OrthoDB" id="9798683at2"/>
<keyword evidence="4" id="KW-1185">Reference proteome</keyword>
<dbReference type="NCBIfam" id="NF007788">
    <property type="entry name" value="PRK10481.1"/>
    <property type="match status" value="1"/>
</dbReference>
<dbReference type="InterPro" id="IPR010843">
    <property type="entry name" value="Uncharacterised_AroM"/>
</dbReference>
<dbReference type="PATRIC" id="fig|61647.14.peg.4810"/>
<comment type="caution">
    <text evidence="2">The sequence shown here is derived from an EMBL/GenBank/DDBJ whole genome shotgun (WGS) entry which is preliminary data.</text>
</comment>
<proteinExistence type="predicted"/>
<evidence type="ECO:0000313" key="1">
    <source>
        <dbReference type="EMBL" id="EML1473701.1"/>
    </source>
</evidence>
<dbReference type="EMBL" id="LDZF01000007">
    <property type="protein sequence ID" value="KMK14450.1"/>
    <property type="molecule type" value="Genomic_DNA"/>
</dbReference>
<dbReference type="AlphaFoldDB" id="A0A0J5L6Q9"/>
<dbReference type="Proteomes" id="UP000036196">
    <property type="component" value="Unassembled WGS sequence"/>
</dbReference>
<dbReference type="Pfam" id="PF07302">
    <property type="entry name" value="AroM"/>
    <property type="match status" value="1"/>
</dbReference>
<dbReference type="Proteomes" id="UP001236270">
    <property type="component" value="Unassembled WGS sequence"/>
</dbReference>
<dbReference type="RefSeq" id="WP_048253713.1">
    <property type="nucleotide sequence ID" value="NZ_CBCSIS010000008.1"/>
</dbReference>
<evidence type="ECO:0000313" key="3">
    <source>
        <dbReference type="EMBL" id="MDQ2310235.1"/>
    </source>
</evidence>
<dbReference type="eggNOG" id="COG4126">
    <property type="taxonomic scope" value="Bacteria"/>
</dbReference>
<reference evidence="1" key="3">
    <citation type="submission" date="2024-02" db="EMBL/GenBank/DDBJ databases">
        <authorList>
            <consortium name="Clinical and Environmental Microbiology Branch: Whole genome sequencing antimicrobial resistance pathogens in the healthcare setting"/>
        </authorList>
    </citation>
    <scope>NUCLEOTIDE SEQUENCE</scope>
    <source>
        <strain evidence="1">2021DK-00143</strain>
    </source>
</reference>
<dbReference type="STRING" id="61647.LG71_23450"/>
<dbReference type="GeneID" id="61383702"/>
<reference evidence="2 4" key="1">
    <citation type="submission" date="2015-05" db="EMBL/GenBank/DDBJ databases">
        <title>Genome sequences of Pluralibacter gergoviae.</title>
        <authorList>
            <person name="Greninger A.L."/>
            <person name="Miller S."/>
        </authorList>
    </citation>
    <scope>NUCLEOTIDE SEQUENCE [LARGE SCALE GENOMIC DNA]</scope>
    <source>
        <strain evidence="2 4">JS81F13</strain>
    </source>
</reference>